<dbReference type="InterPro" id="IPR051675">
    <property type="entry name" value="Endo/Exo/Phosphatase_dom_1"/>
</dbReference>
<dbReference type="InterPro" id="IPR010994">
    <property type="entry name" value="RuvA_2-like"/>
</dbReference>
<dbReference type="PANTHER" id="PTHR21180">
    <property type="entry name" value="ENDONUCLEASE/EXONUCLEASE/PHOSPHATASE FAMILY DOMAIN-CONTAINING PROTEIN 1"/>
    <property type="match status" value="1"/>
</dbReference>
<feature type="region of interest" description="Disordered" evidence="1">
    <location>
        <begin position="81"/>
        <end position="188"/>
    </location>
</feature>
<dbReference type="SUPFAM" id="SSF47781">
    <property type="entry name" value="RuvA domain 2-like"/>
    <property type="match status" value="1"/>
</dbReference>
<protein>
    <submittedName>
        <fullName evidence="4">Competence protein ComE</fullName>
    </submittedName>
</protein>
<keyword evidence="6" id="KW-1185">Reference proteome</keyword>
<feature type="compositionally biased region" description="Low complexity" evidence="1">
    <location>
        <begin position="86"/>
        <end position="129"/>
    </location>
</feature>
<organism evidence="4 5">
    <name type="scientific">Caballeronia grimmiae</name>
    <dbReference type="NCBI Taxonomy" id="1071679"/>
    <lineage>
        <taxon>Bacteria</taxon>
        <taxon>Pseudomonadati</taxon>
        <taxon>Pseudomonadota</taxon>
        <taxon>Betaproteobacteria</taxon>
        <taxon>Burkholderiales</taxon>
        <taxon>Burkholderiaceae</taxon>
        <taxon>Caballeronia</taxon>
    </lineage>
</organism>
<dbReference type="Proteomes" id="UP000597138">
    <property type="component" value="Unassembled WGS sequence"/>
</dbReference>
<evidence type="ECO:0000256" key="2">
    <source>
        <dbReference type="SAM" id="SignalP"/>
    </source>
</evidence>
<feature type="signal peptide" evidence="2">
    <location>
        <begin position="1"/>
        <end position="21"/>
    </location>
</feature>
<evidence type="ECO:0000313" key="5">
    <source>
        <dbReference type="Proteomes" id="UP000027439"/>
    </source>
</evidence>
<dbReference type="EMBL" id="JFHE01000028">
    <property type="protein sequence ID" value="KDR30000.1"/>
    <property type="molecule type" value="Genomic_DNA"/>
</dbReference>
<dbReference type="OrthoDB" id="8687931at2"/>
<evidence type="ECO:0000256" key="1">
    <source>
        <dbReference type="SAM" id="MobiDB-lite"/>
    </source>
</evidence>
<dbReference type="STRING" id="1071679.BG57_15220"/>
<dbReference type="GO" id="GO:0015628">
    <property type="term" value="P:protein secretion by the type II secretion system"/>
    <property type="evidence" value="ECO:0007669"/>
    <property type="project" value="TreeGrafter"/>
</dbReference>
<name>A0A069NNL9_9BURK</name>
<dbReference type="PANTHER" id="PTHR21180:SF32">
    <property type="entry name" value="ENDONUCLEASE_EXONUCLEASE_PHOSPHATASE FAMILY DOMAIN-CONTAINING PROTEIN 1"/>
    <property type="match status" value="1"/>
</dbReference>
<dbReference type="AlphaFoldDB" id="A0A069NNL9"/>
<dbReference type="eggNOG" id="COG1555">
    <property type="taxonomic scope" value="Bacteria"/>
</dbReference>
<accession>A0A069NNL9</accession>
<gene>
    <name evidence="4" type="ORF">BG57_15220</name>
    <name evidence="3" type="ORF">GCM10010985_53100</name>
</gene>
<reference evidence="3" key="4">
    <citation type="submission" date="2024-05" db="EMBL/GenBank/DDBJ databases">
        <authorList>
            <person name="Sun Q."/>
            <person name="Zhou Y."/>
        </authorList>
    </citation>
    <scope>NUCLEOTIDE SEQUENCE</scope>
    <source>
        <strain evidence="3">CGMCC 1.11013</strain>
    </source>
</reference>
<feature type="chain" id="PRO_5001663711" evidence="2">
    <location>
        <begin position="22"/>
        <end position="188"/>
    </location>
</feature>
<keyword evidence="2" id="KW-0732">Signal</keyword>
<reference evidence="6" key="3">
    <citation type="journal article" date="2019" name="Int. J. Syst. Evol. Microbiol.">
        <title>The Global Catalogue of Microorganisms (GCM) 10K type strain sequencing project: providing services to taxonomists for standard genome sequencing and annotation.</title>
        <authorList>
            <consortium name="The Broad Institute Genomics Platform"/>
            <consortium name="The Broad Institute Genome Sequencing Center for Infectious Disease"/>
            <person name="Wu L."/>
            <person name="Ma J."/>
        </authorList>
    </citation>
    <scope>NUCLEOTIDE SEQUENCE [LARGE SCALE GENOMIC DNA]</scope>
    <source>
        <strain evidence="6">CGMCC 1.11013</strain>
    </source>
</reference>
<evidence type="ECO:0000313" key="3">
    <source>
        <dbReference type="EMBL" id="GGD91721.1"/>
    </source>
</evidence>
<dbReference type="Gene3D" id="1.10.150.280">
    <property type="entry name" value="AF1531-like domain"/>
    <property type="match status" value="1"/>
</dbReference>
<reference evidence="4 5" key="2">
    <citation type="submission" date="2014-03" db="EMBL/GenBank/DDBJ databases">
        <title>Draft Genome Sequences of Four Burkholderia Strains.</title>
        <authorList>
            <person name="Liu X.Y."/>
            <person name="Li C.X."/>
            <person name="Xu J.H."/>
        </authorList>
    </citation>
    <scope>NUCLEOTIDE SEQUENCE [LARGE SCALE GENOMIC DNA]</scope>
    <source>
        <strain evidence="4 5">R27</strain>
    </source>
</reference>
<dbReference type="RefSeq" id="WP_035968239.1">
    <property type="nucleotide sequence ID" value="NZ_BMEG01000012.1"/>
</dbReference>
<sequence length="188" mass="18457">MLKKLLMLCVAFMLSIGAALAAVDVNTADQAALEAVKGLGPVKSKAIVDERTKNGPYKDADDLANRVKGLGTKSVAKLEENGLTIGGSSLPPTGKTSTPSSTKPQGGAAPNSTIRSSTAATAATSPAATNERTPAVTPASGPSTASGKKKSSATSAAASASAATSDAKASKSKRKKDKAASATAASGL</sequence>
<reference evidence="3" key="1">
    <citation type="journal article" date="2014" name="Int. J. Syst. Evol. Microbiol.">
        <title>Complete genome of a new Firmicutes species belonging to the dominant human colonic microbiota ('Ruminococcus bicirculans') reveals two chromosomes and a selective capacity to utilize plant glucans.</title>
        <authorList>
            <consortium name="NISC Comparative Sequencing Program"/>
            <person name="Wegmann U."/>
            <person name="Louis P."/>
            <person name="Goesmann A."/>
            <person name="Henrissat B."/>
            <person name="Duncan S.H."/>
            <person name="Flint H.J."/>
        </authorList>
    </citation>
    <scope>NUCLEOTIDE SEQUENCE</scope>
    <source>
        <strain evidence="3">CGMCC 1.11013</strain>
    </source>
</reference>
<comment type="caution">
    <text evidence="4">The sequence shown here is derived from an EMBL/GenBank/DDBJ whole genome shotgun (WGS) entry which is preliminary data.</text>
</comment>
<feature type="compositionally biased region" description="Low complexity" evidence="1">
    <location>
        <begin position="139"/>
        <end position="167"/>
    </location>
</feature>
<evidence type="ECO:0000313" key="4">
    <source>
        <dbReference type="EMBL" id="KDR30000.1"/>
    </source>
</evidence>
<dbReference type="GO" id="GO:0015627">
    <property type="term" value="C:type II protein secretion system complex"/>
    <property type="evidence" value="ECO:0007669"/>
    <property type="project" value="TreeGrafter"/>
</dbReference>
<dbReference type="Proteomes" id="UP000027439">
    <property type="component" value="Unassembled WGS sequence"/>
</dbReference>
<proteinExistence type="predicted"/>
<dbReference type="EMBL" id="BMEG01000012">
    <property type="protein sequence ID" value="GGD91721.1"/>
    <property type="molecule type" value="Genomic_DNA"/>
</dbReference>
<dbReference type="Pfam" id="PF12836">
    <property type="entry name" value="HHH_3"/>
    <property type="match status" value="1"/>
</dbReference>
<evidence type="ECO:0000313" key="6">
    <source>
        <dbReference type="Proteomes" id="UP000597138"/>
    </source>
</evidence>